<accession>A0AAJ0CSK5</accession>
<evidence type="ECO:0000313" key="2">
    <source>
        <dbReference type="EMBL" id="KAK2603923.1"/>
    </source>
</evidence>
<sequence>MCDHSEKGAIELLLSEENRSQLKDLGYEDAAKPILLNDFPESKDGCAQIRSQTWQVDASKAMEILTNASRTRTSNNAVLEVLASLIIHRDPLRPNLATGRFEVKENILVQRDLAQALTSISLCRTESRGQQSDALIAEAGLACLALLLYKSQPLTLTNLTLIHVIAYTDPSNCWTTRPAALLAEHILYLQISTKDIPSFTTGAILIDFIRPELPLSHSYATPASDQTELSLLTLDDTEDHEKTIVILKWAIEKAEEVYIARHWHHFTPALLRLAESRDTTVRLKALEAIIMFLKKCPSSTIYATGISYILENTILPTLLLLPPLTPERDSVALLDVGYQAIINLAAKSSDRRSYSRRQLLDTAIREGIMIGYHHAPGYTLIVKVLMQSTAKLVSCLGIFSVKHLTVSF</sequence>
<name>A0AAJ0CSK5_9HYPO</name>
<evidence type="ECO:0000313" key="3">
    <source>
        <dbReference type="Proteomes" id="UP001251528"/>
    </source>
</evidence>
<dbReference type="Proteomes" id="UP001251528">
    <property type="component" value="Unassembled WGS sequence"/>
</dbReference>
<comment type="similarity">
    <text evidence="1">Belongs to the TTI2 family.</text>
</comment>
<protein>
    <submittedName>
        <fullName evidence="2">Uncharacterized protein</fullName>
    </submittedName>
</protein>
<organism evidence="2 3">
    <name type="scientific">Conoideocrella luteorostrata</name>
    <dbReference type="NCBI Taxonomy" id="1105319"/>
    <lineage>
        <taxon>Eukaryota</taxon>
        <taxon>Fungi</taxon>
        <taxon>Dikarya</taxon>
        <taxon>Ascomycota</taxon>
        <taxon>Pezizomycotina</taxon>
        <taxon>Sordariomycetes</taxon>
        <taxon>Hypocreomycetidae</taxon>
        <taxon>Hypocreales</taxon>
        <taxon>Clavicipitaceae</taxon>
        <taxon>Conoideocrella</taxon>
    </lineage>
</organism>
<dbReference type="InterPro" id="IPR016024">
    <property type="entry name" value="ARM-type_fold"/>
</dbReference>
<reference evidence="2" key="1">
    <citation type="submission" date="2023-06" db="EMBL/GenBank/DDBJ databases">
        <title>Conoideocrella luteorostrata (Hypocreales: Clavicipitaceae), a potential biocontrol fungus for elongate hemlock scale in United States Christmas tree production areas.</title>
        <authorList>
            <person name="Barrett H."/>
            <person name="Lovett B."/>
            <person name="Macias A.M."/>
            <person name="Stajich J.E."/>
            <person name="Kasson M.T."/>
        </authorList>
    </citation>
    <scope>NUCLEOTIDE SEQUENCE</scope>
    <source>
        <strain evidence="2">ARSEF 14590</strain>
    </source>
</reference>
<gene>
    <name evidence="2" type="ORF">QQS21_003858</name>
</gene>
<dbReference type="SUPFAM" id="SSF48371">
    <property type="entry name" value="ARM repeat"/>
    <property type="match status" value="1"/>
</dbReference>
<dbReference type="Pfam" id="PF10521">
    <property type="entry name" value="Tti2"/>
    <property type="match status" value="1"/>
</dbReference>
<keyword evidence="3" id="KW-1185">Reference proteome</keyword>
<comment type="caution">
    <text evidence="2">The sequence shown here is derived from an EMBL/GenBank/DDBJ whole genome shotgun (WGS) entry which is preliminary data.</text>
</comment>
<dbReference type="GO" id="GO:0110078">
    <property type="term" value="C:TTT Hsp90 cochaperone complex"/>
    <property type="evidence" value="ECO:0007669"/>
    <property type="project" value="InterPro"/>
</dbReference>
<evidence type="ECO:0000256" key="1">
    <source>
        <dbReference type="ARBA" id="ARBA00034736"/>
    </source>
</evidence>
<dbReference type="EMBL" id="JASWJB010000053">
    <property type="protein sequence ID" value="KAK2603923.1"/>
    <property type="molecule type" value="Genomic_DNA"/>
</dbReference>
<dbReference type="AlphaFoldDB" id="A0AAJ0CSK5"/>
<dbReference type="InterPro" id="IPR018870">
    <property type="entry name" value="Tti2"/>
</dbReference>
<proteinExistence type="inferred from homology"/>